<feature type="domain" description="Fatty acid desaturase" evidence="2">
    <location>
        <begin position="59"/>
        <end position="315"/>
    </location>
</feature>
<keyword evidence="1" id="KW-0472">Membrane</keyword>
<reference evidence="4" key="1">
    <citation type="submission" date="2018-09" db="EMBL/GenBank/DDBJ databases">
        <title>The complete genome of Acinetobacter sp. strain WCHAc010005.</title>
        <authorList>
            <person name="Hu Y."/>
            <person name="Long H."/>
            <person name="Feng Y."/>
            <person name="Zong Z."/>
        </authorList>
    </citation>
    <scope>NUCLEOTIDE SEQUENCE [LARGE SCALE GENOMIC DNA]</scope>
    <source>
        <strain evidence="4">WCHAc010005</strain>
    </source>
</reference>
<feature type="transmembrane region" description="Helical" evidence="1">
    <location>
        <begin position="55"/>
        <end position="79"/>
    </location>
</feature>
<dbReference type="RefSeq" id="WP_087514047.1">
    <property type="nucleotide sequence ID" value="NZ_CP032134.1"/>
</dbReference>
<dbReference type="PANTHER" id="PTHR19353:SF19">
    <property type="entry name" value="DELTA(5) FATTY ACID DESATURASE C-RELATED"/>
    <property type="match status" value="1"/>
</dbReference>
<evidence type="ECO:0000259" key="2">
    <source>
        <dbReference type="Pfam" id="PF00487"/>
    </source>
</evidence>
<dbReference type="CDD" id="cd03510">
    <property type="entry name" value="Rhizobitoxine-FADS-like"/>
    <property type="match status" value="1"/>
</dbReference>
<sequence>MNTRVSVTELFSRDEIKELTTASDLHGAWAVGSTWAIIAATFAGVAYYWEYAPIWAKVLMIAVALAILAGRQLCLAILMHDASHSSLFKTRWLNDVAVDWLCARPIWNDLHKYRAHHMRHHAKTSLPEDPDLSLVAGFPVTKKSLLRKFTRDLTGLTGVKFLFGRLLMDLDILEWTVSNDQKRIPQNGKTLKDYALSLFKNSSGAVISNAVIFGALWRAGHPGLYALWPLAYTVPFPLFIRIRSMAEHAGMQTSHSALTNTRTTHAGLLARSFVAPIHVNFHQEHHLMASVPYFKLPRMHRVLRERGFVDHPPTYVEVINSLSQKKAVIPETTA</sequence>
<proteinExistence type="predicted"/>
<dbReference type="EMBL" id="CP032134">
    <property type="protein sequence ID" value="AXY56729.1"/>
    <property type="molecule type" value="Genomic_DNA"/>
</dbReference>
<accession>A0A3B7M230</accession>
<dbReference type="Pfam" id="PF00487">
    <property type="entry name" value="FA_desaturase"/>
    <property type="match status" value="1"/>
</dbReference>
<name>A0A3B7M230_9GAMM</name>
<organism evidence="3 4">
    <name type="scientific">Acinetobacter chinensis</name>
    <dbReference type="NCBI Taxonomy" id="2004650"/>
    <lineage>
        <taxon>Bacteria</taxon>
        <taxon>Pseudomonadati</taxon>
        <taxon>Pseudomonadota</taxon>
        <taxon>Gammaproteobacteria</taxon>
        <taxon>Moraxellales</taxon>
        <taxon>Moraxellaceae</taxon>
        <taxon>Acinetobacter</taxon>
    </lineage>
</organism>
<keyword evidence="1" id="KW-0812">Transmembrane</keyword>
<dbReference type="GO" id="GO:0016717">
    <property type="term" value="F:oxidoreductase activity, acting on paired donors, with oxidation of a pair of donors resulting in the reduction of molecular oxygen to two molecules of water"/>
    <property type="evidence" value="ECO:0007669"/>
    <property type="project" value="TreeGrafter"/>
</dbReference>
<protein>
    <submittedName>
        <fullName evidence="3">Fatty acid desaturase</fullName>
    </submittedName>
</protein>
<dbReference type="InterPro" id="IPR005804">
    <property type="entry name" value="FA_desaturase_dom"/>
</dbReference>
<dbReference type="GO" id="GO:0008610">
    <property type="term" value="P:lipid biosynthetic process"/>
    <property type="evidence" value="ECO:0007669"/>
    <property type="project" value="UniProtKB-ARBA"/>
</dbReference>
<dbReference type="KEGG" id="achi:CDG60_09220"/>
<dbReference type="PANTHER" id="PTHR19353">
    <property type="entry name" value="FATTY ACID DESATURASE 2"/>
    <property type="match status" value="1"/>
</dbReference>
<dbReference type="GO" id="GO:0016020">
    <property type="term" value="C:membrane"/>
    <property type="evidence" value="ECO:0007669"/>
    <property type="project" value="TreeGrafter"/>
</dbReference>
<dbReference type="Proteomes" id="UP000263753">
    <property type="component" value="Chromosome"/>
</dbReference>
<evidence type="ECO:0000313" key="3">
    <source>
        <dbReference type="EMBL" id="AXY56729.1"/>
    </source>
</evidence>
<feature type="transmembrane region" description="Helical" evidence="1">
    <location>
        <begin position="27"/>
        <end position="49"/>
    </location>
</feature>
<evidence type="ECO:0000313" key="4">
    <source>
        <dbReference type="Proteomes" id="UP000263753"/>
    </source>
</evidence>
<dbReference type="InterPro" id="IPR012171">
    <property type="entry name" value="Fatty_acid_desaturase"/>
</dbReference>
<keyword evidence="1" id="KW-1133">Transmembrane helix</keyword>
<dbReference type="AlphaFoldDB" id="A0A3B7M230"/>
<evidence type="ECO:0000256" key="1">
    <source>
        <dbReference type="SAM" id="Phobius"/>
    </source>
</evidence>
<gene>
    <name evidence="3" type="ORF">CDG60_09220</name>
</gene>